<dbReference type="EMBL" id="QPIX01000008">
    <property type="protein sequence ID" value="RCW22548.1"/>
    <property type="molecule type" value="Genomic_DNA"/>
</dbReference>
<accession>A0A6I7HKQ5</accession>
<dbReference type="SMART" id="SM00530">
    <property type="entry name" value="HTH_XRE"/>
    <property type="match status" value="1"/>
</dbReference>
<dbReference type="GO" id="GO:0003677">
    <property type="term" value="F:DNA binding"/>
    <property type="evidence" value="ECO:0007669"/>
    <property type="project" value="InterPro"/>
</dbReference>
<reference evidence="3 4" key="1">
    <citation type="submission" date="2018-07" db="EMBL/GenBank/DDBJ databases">
        <title>Genomic Encyclopedia of Type Strains, Phase IV (KMG-IV): sequencing the most valuable type-strain genomes for metagenomic binning, comparative biology and taxonomic classification.</title>
        <authorList>
            <person name="Goeker M."/>
        </authorList>
    </citation>
    <scope>NUCLEOTIDE SEQUENCE [LARGE SCALE GENOMIC DNA]</scope>
    <source>
        <strain evidence="3 4">DSM 25528</strain>
    </source>
</reference>
<name>A0A6I7HKQ5_9HYPH</name>
<dbReference type="Gene3D" id="1.10.260.40">
    <property type="entry name" value="lambda repressor-like DNA-binding domains"/>
    <property type="match status" value="1"/>
</dbReference>
<evidence type="ECO:0000256" key="1">
    <source>
        <dbReference type="SAM" id="MobiDB-lite"/>
    </source>
</evidence>
<feature type="domain" description="HTH cro/C1-type" evidence="2">
    <location>
        <begin position="14"/>
        <end position="43"/>
    </location>
</feature>
<dbReference type="AlphaFoldDB" id="A0A6I7HKQ5"/>
<sequence length="108" mass="11044">MRSDGGTVITSAQLRAARALLGIDQRKLAGLVGVSVPTIQRMEASPHVIRGNVDSLMRLLRALDDAGIALIDDGEASEGGGRGVRLKAPPSRGTTEEAASTPGAGEPS</sequence>
<dbReference type="Proteomes" id="UP000252582">
    <property type="component" value="Unassembled WGS sequence"/>
</dbReference>
<protein>
    <submittedName>
        <fullName evidence="3">Helix-turn-helix protein</fullName>
    </submittedName>
</protein>
<comment type="caution">
    <text evidence="3">The sequence shown here is derived from an EMBL/GenBank/DDBJ whole genome shotgun (WGS) entry which is preliminary data.</text>
</comment>
<dbReference type="PROSITE" id="PS50943">
    <property type="entry name" value="HTH_CROC1"/>
    <property type="match status" value="1"/>
</dbReference>
<dbReference type="Pfam" id="PF13560">
    <property type="entry name" value="HTH_31"/>
    <property type="match status" value="1"/>
</dbReference>
<organism evidence="3 4">
    <name type="scientific">Ciceribacter lividus</name>
    <dbReference type="NCBI Taxonomy" id="1197950"/>
    <lineage>
        <taxon>Bacteria</taxon>
        <taxon>Pseudomonadati</taxon>
        <taxon>Pseudomonadota</taxon>
        <taxon>Alphaproteobacteria</taxon>
        <taxon>Hyphomicrobiales</taxon>
        <taxon>Rhizobiaceae</taxon>
        <taxon>Ciceribacter</taxon>
    </lineage>
</organism>
<dbReference type="SUPFAM" id="SSF47413">
    <property type="entry name" value="lambda repressor-like DNA-binding domains"/>
    <property type="match status" value="1"/>
</dbReference>
<dbReference type="CDD" id="cd00093">
    <property type="entry name" value="HTH_XRE"/>
    <property type="match status" value="1"/>
</dbReference>
<evidence type="ECO:0000313" key="3">
    <source>
        <dbReference type="EMBL" id="RCW22548.1"/>
    </source>
</evidence>
<gene>
    <name evidence="3" type="ORF">DFR48_10870</name>
</gene>
<dbReference type="InterPro" id="IPR001387">
    <property type="entry name" value="Cro/C1-type_HTH"/>
</dbReference>
<evidence type="ECO:0000313" key="4">
    <source>
        <dbReference type="Proteomes" id="UP000252582"/>
    </source>
</evidence>
<dbReference type="InterPro" id="IPR010982">
    <property type="entry name" value="Lambda_DNA-bd_dom_sf"/>
</dbReference>
<keyword evidence="4" id="KW-1185">Reference proteome</keyword>
<proteinExistence type="predicted"/>
<evidence type="ECO:0000259" key="2">
    <source>
        <dbReference type="PROSITE" id="PS50943"/>
    </source>
</evidence>
<feature type="region of interest" description="Disordered" evidence="1">
    <location>
        <begin position="72"/>
        <end position="108"/>
    </location>
</feature>